<dbReference type="InterPro" id="IPR012337">
    <property type="entry name" value="RNaseH-like_sf"/>
</dbReference>
<dbReference type="KEGG" id="clec:112127870"/>
<dbReference type="OrthoDB" id="6587994at2759"/>
<evidence type="ECO:0008006" key="3">
    <source>
        <dbReference type="Google" id="ProtNLM"/>
    </source>
</evidence>
<accession>A0A8I6SQP3</accession>
<dbReference type="PANTHER" id="PTHR47501:SF5">
    <property type="entry name" value="HAT C-TERMINAL DIMERISATION DOMAIN-CONTAINING PROTEIN"/>
    <property type="match status" value="1"/>
</dbReference>
<dbReference type="SUPFAM" id="SSF53098">
    <property type="entry name" value="Ribonuclease H-like"/>
    <property type="match status" value="1"/>
</dbReference>
<dbReference type="RefSeq" id="XP_024085118.1">
    <property type="nucleotide sequence ID" value="XM_024229350.1"/>
</dbReference>
<name>A0A8I6SQP3_CIMLE</name>
<dbReference type="EnsemblMetazoa" id="XM_024229350.1">
    <property type="protein sequence ID" value="XP_024085118.1"/>
    <property type="gene ID" value="LOC112127870"/>
</dbReference>
<keyword evidence="2" id="KW-1185">Reference proteome</keyword>
<sequence length="270" mass="30963">MTMKQICTIANKSSQLYRQLTAKQKLQDHDFKYLSEYTECSEPIAYVLDVLQGEELVFYGALLPLLLALRRKIFKLQRNLGSFVYQLEIYYASIEKRFSGLFDFSSEFSQLAVIASIANPLFKKKWLSSVNSIEHDKLIGIFRRAVIAEITLTRTASTTSAEQAKPQKNPHYLKFLEFEDDDVCKARNEIEAMADMQMCNYFADSSRDLKSLDQYPAIKNIFLRSNTPLPSSAPVERLFSFASLTNTAKSNRLTDRNFEIRVVLKANVSK</sequence>
<reference evidence="1" key="1">
    <citation type="submission" date="2022-01" db="UniProtKB">
        <authorList>
            <consortium name="EnsemblMetazoa"/>
        </authorList>
    </citation>
    <scope>IDENTIFICATION</scope>
</reference>
<dbReference type="Proteomes" id="UP000494040">
    <property type="component" value="Unassembled WGS sequence"/>
</dbReference>
<protein>
    <recommendedName>
        <fullName evidence="3">HAT C-terminal dimerisation domain-containing protein</fullName>
    </recommendedName>
</protein>
<dbReference type="PANTHER" id="PTHR47501">
    <property type="entry name" value="TRANSPOSASE-RELATED"/>
    <property type="match status" value="1"/>
</dbReference>
<dbReference type="GeneID" id="112127870"/>
<proteinExistence type="predicted"/>
<dbReference type="AlphaFoldDB" id="A0A8I6SQP3"/>
<evidence type="ECO:0000313" key="1">
    <source>
        <dbReference type="EnsemblMetazoa" id="XP_024085118.1"/>
    </source>
</evidence>
<evidence type="ECO:0000313" key="2">
    <source>
        <dbReference type="Proteomes" id="UP000494040"/>
    </source>
</evidence>
<dbReference type="OMA" id="QICTIAN"/>
<organism evidence="1 2">
    <name type="scientific">Cimex lectularius</name>
    <name type="common">Bed bug</name>
    <name type="synonym">Acanthia lectularia</name>
    <dbReference type="NCBI Taxonomy" id="79782"/>
    <lineage>
        <taxon>Eukaryota</taxon>
        <taxon>Metazoa</taxon>
        <taxon>Ecdysozoa</taxon>
        <taxon>Arthropoda</taxon>
        <taxon>Hexapoda</taxon>
        <taxon>Insecta</taxon>
        <taxon>Pterygota</taxon>
        <taxon>Neoptera</taxon>
        <taxon>Paraneoptera</taxon>
        <taxon>Hemiptera</taxon>
        <taxon>Heteroptera</taxon>
        <taxon>Panheteroptera</taxon>
        <taxon>Cimicomorpha</taxon>
        <taxon>Cimicidae</taxon>
        <taxon>Cimex</taxon>
    </lineage>
</organism>